<dbReference type="SMART" id="SM00233">
    <property type="entry name" value="PH"/>
    <property type="match status" value="1"/>
</dbReference>
<keyword evidence="6" id="KW-1185">Reference proteome</keyword>
<dbReference type="PROSITE" id="PS50003">
    <property type="entry name" value="PH_DOMAIN"/>
    <property type="match status" value="1"/>
</dbReference>
<accession>A0AB34IAY4</accession>
<dbReference type="InterPro" id="IPR023394">
    <property type="entry name" value="Sec7_C_sf"/>
</dbReference>
<evidence type="ECO:0000259" key="4">
    <source>
        <dbReference type="PROSITE" id="PS50190"/>
    </source>
</evidence>
<keyword evidence="1" id="KW-0175">Coiled coil</keyword>
<dbReference type="Pfam" id="PF00169">
    <property type="entry name" value="PH"/>
    <property type="match status" value="1"/>
</dbReference>
<proteinExistence type="predicted"/>
<evidence type="ECO:0000256" key="2">
    <source>
        <dbReference type="SAM" id="MobiDB-lite"/>
    </source>
</evidence>
<dbReference type="InterPro" id="IPR011993">
    <property type="entry name" value="PH-like_dom_sf"/>
</dbReference>
<evidence type="ECO:0000256" key="1">
    <source>
        <dbReference type="SAM" id="Coils"/>
    </source>
</evidence>
<feature type="compositionally biased region" description="Pro residues" evidence="2">
    <location>
        <begin position="522"/>
        <end position="538"/>
    </location>
</feature>
<feature type="region of interest" description="Disordered" evidence="2">
    <location>
        <begin position="435"/>
        <end position="558"/>
    </location>
</feature>
<evidence type="ECO:0000313" key="5">
    <source>
        <dbReference type="EMBL" id="KAL1495851.1"/>
    </source>
</evidence>
<protein>
    <recommendedName>
        <fullName evidence="7">SEC7 domain-containing protein</fullName>
    </recommendedName>
</protein>
<dbReference type="Proteomes" id="UP001515480">
    <property type="component" value="Unassembled WGS sequence"/>
</dbReference>
<dbReference type="InterPro" id="IPR035999">
    <property type="entry name" value="Sec7_dom_sf"/>
</dbReference>
<sequence>MWSGLSGPFWMEDPTPLKRRASRAFSMEAASRERAAKLRASRDPRAAIALFNKAKSVEKAVAELVKAGFLADASVASISGFLIRNDGKLDQTKIGDYLGGSEELNRGVCNALLETLDFEGMPLDSALRQMISLIKLPGEAQKIDRIIEQFAINYYEANPTIIDHVDTVQIIAFSLVMLNVDAHNDNIRKDRKMTLDQYTRNLRGICKDGSSPDAAMLGGFYGRVSRYEWQVEERRHMQHIHEGWLYKSSRKMVGAAPRRFFSVLSTRALYFYRDESDAEPVAYIRLERLLCRHLISRNPKSFELRAVPVDGKSETRMIKLRDTGDGMRAEMSKHSSFTFSCESERDARLWTAAVRDYILDDDDADADAELPPRHPPPPVACAAEDDEAKDKPQRLGLQGLQMLERKYQGVQQRTKAAPPCLSSRAQSNIFGGGACGAASPTSPARCASEPSFPKALESVPESEHRSRRVSEWDSPADSPGGRTPRGGAARTSVSFCTPSSASSAGEESRGDERATWPELPVDSPPAGAPDAQPSPAPRKLPAASPATPPAGLAAPPEVAAAQASAHAAMQARAAAERELGDLLARVGVARGDVARLEAERQRGAAQLRCVEAEVHATRGQVAASNVQQMQQHRDALMNYRQLHREALLAAEASEIAHKARAQAEAEASQLREYHSQMHTEVQHLEVSLRSLQEQVSANREQVMGLEAKAREAQRQLEDATEQLGRVTAAIDSETRRLQQLTGRGGVAEAKQQSFTLHASQEFNRRIQTASKQLQSPESTGARIVETTVGRSLSPSEPTAATSPANSYLPLILVAERVAARTNLLHRSSPPPATLAALAPAWALLQRGAIFLKLGPAGAHHEAADDATLSWRSPNTAADDTPAAQAIPLRELRLWAGAAEWTAALPDAVPSGLVAECGLSLRCVRAPLAFVALAKDTDTRDRWLHALRGVAAAVARDGGADAAAATEKQARVGERVARARVVNAGLRS</sequence>
<dbReference type="SMART" id="SM00222">
    <property type="entry name" value="Sec7"/>
    <property type="match status" value="1"/>
</dbReference>
<evidence type="ECO:0008006" key="7">
    <source>
        <dbReference type="Google" id="ProtNLM"/>
    </source>
</evidence>
<dbReference type="Pfam" id="PF01369">
    <property type="entry name" value="Sec7"/>
    <property type="match status" value="1"/>
</dbReference>
<dbReference type="CDD" id="cd00171">
    <property type="entry name" value="Sec7"/>
    <property type="match status" value="1"/>
</dbReference>
<name>A0AB34IAY4_PRYPA</name>
<feature type="domain" description="PH" evidence="3">
    <location>
        <begin position="238"/>
        <end position="359"/>
    </location>
</feature>
<reference evidence="5 6" key="1">
    <citation type="journal article" date="2024" name="Science">
        <title>Giant polyketide synthase enzymes in the biosynthesis of giant marine polyether toxins.</title>
        <authorList>
            <person name="Fallon T.R."/>
            <person name="Shende V.V."/>
            <person name="Wierzbicki I.H."/>
            <person name="Pendleton A.L."/>
            <person name="Watervoot N.F."/>
            <person name="Auber R.P."/>
            <person name="Gonzalez D.J."/>
            <person name="Wisecaver J.H."/>
            <person name="Moore B.S."/>
        </authorList>
    </citation>
    <scope>NUCLEOTIDE SEQUENCE [LARGE SCALE GENOMIC DNA]</scope>
    <source>
        <strain evidence="5 6">12B1</strain>
    </source>
</reference>
<dbReference type="InterPro" id="IPR000904">
    <property type="entry name" value="Sec7_dom"/>
</dbReference>
<dbReference type="EMBL" id="JBGBPQ010000030">
    <property type="protein sequence ID" value="KAL1495851.1"/>
    <property type="molecule type" value="Genomic_DNA"/>
</dbReference>
<feature type="coiled-coil region" evidence="1">
    <location>
        <begin position="681"/>
        <end position="736"/>
    </location>
</feature>
<dbReference type="AlphaFoldDB" id="A0AB34IAY4"/>
<dbReference type="InterPro" id="IPR001849">
    <property type="entry name" value="PH_domain"/>
</dbReference>
<organism evidence="5 6">
    <name type="scientific">Prymnesium parvum</name>
    <name type="common">Toxic golden alga</name>
    <dbReference type="NCBI Taxonomy" id="97485"/>
    <lineage>
        <taxon>Eukaryota</taxon>
        <taxon>Haptista</taxon>
        <taxon>Haptophyta</taxon>
        <taxon>Prymnesiophyceae</taxon>
        <taxon>Prymnesiales</taxon>
        <taxon>Prymnesiaceae</taxon>
        <taxon>Prymnesium</taxon>
    </lineage>
</organism>
<dbReference type="SUPFAM" id="SSF50729">
    <property type="entry name" value="PH domain-like"/>
    <property type="match status" value="1"/>
</dbReference>
<dbReference type="PANTHER" id="PTHR10663">
    <property type="entry name" value="GUANYL-NUCLEOTIDE EXCHANGE FACTOR"/>
    <property type="match status" value="1"/>
</dbReference>
<feature type="compositionally biased region" description="Low complexity" evidence="2">
    <location>
        <begin position="541"/>
        <end position="558"/>
    </location>
</feature>
<feature type="compositionally biased region" description="Low complexity" evidence="2">
    <location>
        <begin position="478"/>
        <end position="492"/>
    </location>
</feature>
<dbReference type="SUPFAM" id="SSF48425">
    <property type="entry name" value="Sec7 domain"/>
    <property type="match status" value="1"/>
</dbReference>
<feature type="region of interest" description="Disordered" evidence="2">
    <location>
        <begin position="364"/>
        <end position="390"/>
    </location>
</feature>
<evidence type="ECO:0000313" key="6">
    <source>
        <dbReference type="Proteomes" id="UP001515480"/>
    </source>
</evidence>
<feature type="compositionally biased region" description="Basic and acidic residues" evidence="2">
    <location>
        <begin position="461"/>
        <end position="471"/>
    </location>
</feature>
<dbReference type="Gene3D" id="1.10.1000.11">
    <property type="entry name" value="Arf Nucleotide-binding Site Opener,domain 2"/>
    <property type="match status" value="1"/>
</dbReference>
<dbReference type="PROSITE" id="PS50190">
    <property type="entry name" value="SEC7"/>
    <property type="match status" value="1"/>
</dbReference>
<dbReference type="GO" id="GO:0032012">
    <property type="term" value="P:regulation of ARF protein signal transduction"/>
    <property type="evidence" value="ECO:0007669"/>
    <property type="project" value="InterPro"/>
</dbReference>
<feature type="domain" description="SEC7" evidence="4">
    <location>
        <begin position="58"/>
        <end position="227"/>
    </location>
</feature>
<evidence type="ECO:0000259" key="3">
    <source>
        <dbReference type="PROSITE" id="PS50003"/>
    </source>
</evidence>
<dbReference type="GO" id="GO:0005085">
    <property type="term" value="F:guanyl-nucleotide exchange factor activity"/>
    <property type="evidence" value="ECO:0007669"/>
    <property type="project" value="InterPro"/>
</dbReference>
<comment type="caution">
    <text evidence="5">The sequence shown here is derived from an EMBL/GenBank/DDBJ whole genome shotgun (WGS) entry which is preliminary data.</text>
</comment>
<gene>
    <name evidence="5" type="ORF">AB1Y20_014495</name>
</gene>
<dbReference type="Gene3D" id="1.10.220.20">
    <property type="match status" value="1"/>
</dbReference>
<dbReference type="Gene3D" id="2.30.29.30">
    <property type="entry name" value="Pleckstrin-homology domain (PH domain)/Phosphotyrosine-binding domain (PTB)"/>
    <property type="match status" value="1"/>
</dbReference>
<feature type="compositionally biased region" description="Basic and acidic residues" evidence="2">
    <location>
        <begin position="506"/>
        <end position="515"/>
    </location>
</feature>